<sequence>MRPPILSLPSDAVRDTDPCPLLPAPPTLPSTLLLLPRPIAPIPSSVFPSPSFTHSHSFPHPPHGLPPLSASGIDTIPPPRRPDHFTLVTSHQTISLLPMRLNLITLLTFLFFAIGVMARGASSGAADGDVDDTDNAIVADAVADGQGFVVTPAQQIEWGSGKGHNRDRCKHNPLRDPKNHCHCKDGLIEHADNCCCGDQDNTILTIQGCKGKGAYDTPVCVCQPSNSFYDPRKHKCVCKTGYRPSYNPDGTLRCDRHRGSDPSWPLRRATDEAGPEHGQQADPDTFDRSLETIIGCSIGERACRLGPAYVCTDIMSSLGSCGGCPGVAEDCGSLPGVDEVRCERGRCVIDSCIRGYTLATVERPSNSTLSTTACIAKKSSGSSWLKIQDR</sequence>
<organism evidence="3 4">
    <name type="scientific">Papiliotrema laurentii</name>
    <name type="common">Cryptococcus laurentii</name>
    <dbReference type="NCBI Taxonomy" id="5418"/>
    <lineage>
        <taxon>Eukaryota</taxon>
        <taxon>Fungi</taxon>
        <taxon>Dikarya</taxon>
        <taxon>Basidiomycota</taxon>
        <taxon>Agaricomycotina</taxon>
        <taxon>Tremellomycetes</taxon>
        <taxon>Tremellales</taxon>
        <taxon>Rhynchogastremaceae</taxon>
        <taxon>Papiliotrema</taxon>
    </lineage>
</organism>
<gene>
    <name evidence="3" type="ORF">DB88DRAFT_495222</name>
</gene>
<dbReference type="EMBL" id="JAODAN010000008">
    <property type="protein sequence ID" value="KAK1922472.1"/>
    <property type="molecule type" value="Genomic_DNA"/>
</dbReference>
<evidence type="ECO:0000259" key="2">
    <source>
        <dbReference type="Pfam" id="PF21671"/>
    </source>
</evidence>
<keyword evidence="4" id="KW-1185">Reference proteome</keyword>
<dbReference type="PANTHER" id="PTHR35192:SF2">
    <property type="entry name" value="APPLE DOMAIN-CONTAINING PROTEIN"/>
    <property type="match status" value="1"/>
</dbReference>
<proteinExistence type="predicted"/>
<accession>A0AAD9CUR6</accession>
<name>A0AAD9CUR6_PAPLA</name>
<evidence type="ECO:0000313" key="4">
    <source>
        <dbReference type="Proteomes" id="UP001182556"/>
    </source>
</evidence>
<protein>
    <recommendedName>
        <fullName evidence="2">Protein CPL1-like domain-containing protein</fullName>
    </recommendedName>
</protein>
<evidence type="ECO:0000256" key="1">
    <source>
        <dbReference type="SAM" id="MobiDB-lite"/>
    </source>
</evidence>
<dbReference type="InterPro" id="IPR038955">
    <property type="entry name" value="PriA/CPL1_fungi"/>
</dbReference>
<feature type="domain" description="Protein CPL1-like" evidence="2">
    <location>
        <begin position="310"/>
        <end position="360"/>
    </location>
</feature>
<reference evidence="3" key="1">
    <citation type="submission" date="2023-02" db="EMBL/GenBank/DDBJ databases">
        <title>Identification and recombinant expression of a fungal hydrolase from Papiliotrema laurentii that hydrolyzes apple cutin and clears colloidal polyester polyurethane.</title>
        <authorList>
            <consortium name="DOE Joint Genome Institute"/>
            <person name="Roman V.A."/>
            <person name="Bojanowski C."/>
            <person name="Crable B.R."/>
            <person name="Wagner D.N."/>
            <person name="Hung C.S."/>
            <person name="Nadeau L.J."/>
            <person name="Schratz L."/>
            <person name="Haridas S."/>
            <person name="Pangilinan J."/>
            <person name="Lipzen A."/>
            <person name="Na H."/>
            <person name="Yan M."/>
            <person name="Ng V."/>
            <person name="Grigoriev I.V."/>
            <person name="Spatafora J.W."/>
            <person name="Barlow D."/>
            <person name="Biffinger J."/>
            <person name="Kelley-Loughnane N."/>
            <person name="Varaljay V.A."/>
            <person name="Crookes-Goodson W.J."/>
        </authorList>
    </citation>
    <scope>NUCLEOTIDE SEQUENCE</scope>
    <source>
        <strain evidence="3">5307AH</strain>
    </source>
</reference>
<feature type="region of interest" description="Disordered" evidence="1">
    <location>
        <begin position="257"/>
        <end position="284"/>
    </location>
</feature>
<dbReference type="Proteomes" id="UP001182556">
    <property type="component" value="Unassembled WGS sequence"/>
</dbReference>
<dbReference type="AlphaFoldDB" id="A0AAD9CUR6"/>
<dbReference type="Pfam" id="PF21671">
    <property type="entry name" value="CPL1-like"/>
    <property type="match status" value="1"/>
</dbReference>
<comment type="caution">
    <text evidence="3">The sequence shown here is derived from an EMBL/GenBank/DDBJ whole genome shotgun (WGS) entry which is preliminary data.</text>
</comment>
<dbReference type="PANTHER" id="PTHR35192">
    <property type="entry name" value="PROTEIN, PUTATIVE-RELATED"/>
    <property type="match status" value="1"/>
</dbReference>
<dbReference type="InterPro" id="IPR048661">
    <property type="entry name" value="CPL1-like"/>
</dbReference>
<evidence type="ECO:0000313" key="3">
    <source>
        <dbReference type="EMBL" id="KAK1922472.1"/>
    </source>
</evidence>